<protein>
    <recommendedName>
        <fullName evidence="6">Dipeptidyl-peptidase</fullName>
        <ecNumber evidence="6">3.4.14.-</ecNumber>
    </recommendedName>
</protein>
<dbReference type="EMBL" id="JBBWWT010000009">
    <property type="protein sequence ID" value="MEL1265861.1"/>
    <property type="molecule type" value="Genomic_DNA"/>
</dbReference>
<keyword evidence="3 6" id="KW-0645">Protease</keyword>
<dbReference type="PANTHER" id="PTHR38469:SF1">
    <property type="entry name" value="PERIPLASMIC PEPTIDASE SUBFAMILY S1B"/>
    <property type="match status" value="1"/>
</dbReference>
<feature type="chain" id="PRO_5044963021" description="Dipeptidyl-peptidase" evidence="6">
    <location>
        <begin position="25"/>
        <end position="715"/>
    </location>
</feature>
<dbReference type="Proteomes" id="UP001459204">
    <property type="component" value="Unassembled WGS sequence"/>
</dbReference>
<evidence type="ECO:0000313" key="7">
    <source>
        <dbReference type="EMBL" id="MEL1265861.1"/>
    </source>
</evidence>
<gene>
    <name evidence="7" type="ORF">AAD027_16010</name>
</gene>
<dbReference type="Gene3D" id="2.40.10.10">
    <property type="entry name" value="Trypsin-like serine proteases"/>
    <property type="match status" value="1"/>
</dbReference>
<keyword evidence="6" id="KW-0720">Serine protease</keyword>
<keyword evidence="2 6" id="KW-0031">Aminopeptidase</keyword>
<dbReference type="Pfam" id="PF10459">
    <property type="entry name" value="Peptidase_S46"/>
    <property type="match status" value="1"/>
</dbReference>
<evidence type="ECO:0000256" key="4">
    <source>
        <dbReference type="ARBA" id="ARBA00022729"/>
    </source>
</evidence>
<name>A0ABU9J661_9GAMM</name>
<comment type="function">
    <text evidence="6">Catalyzes the removal of dipeptides from the N-terminus of oligopeptides.</text>
</comment>
<dbReference type="RefSeq" id="WP_341727034.1">
    <property type="nucleotide sequence ID" value="NZ_JBBWWT010000009.1"/>
</dbReference>
<accession>A0ABU9J661</accession>
<keyword evidence="8" id="KW-1185">Reference proteome</keyword>
<keyword evidence="4 6" id="KW-0732">Signal</keyword>
<dbReference type="SUPFAM" id="SSF50494">
    <property type="entry name" value="Trypsin-like serine proteases"/>
    <property type="match status" value="1"/>
</dbReference>
<dbReference type="InterPro" id="IPR043504">
    <property type="entry name" value="Peptidase_S1_PA_chymotrypsin"/>
</dbReference>
<dbReference type="InterPro" id="IPR019500">
    <property type="entry name" value="Pep_S46"/>
</dbReference>
<evidence type="ECO:0000256" key="1">
    <source>
        <dbReference type="ARBA" id="ARBA00010491"/>
    </source>
</evidence>
<evidence type="ECO:0000313" key="8">
    <source>
        <dbReference type="Proteomes" id="UP001459204"/>
    </source>
</evidence>
<comment type="similarity">
    <text evidence="1 6">Belongs to the peptidase S46 family.</text>
</comment>
<reference evidence="7 8" key="1">
    <citation type="submission" date="2024-04" db="EMBL/GenBank/DDBJ databases">
        <title>Draft genome sequence of Pseudoxanthomonas putridarboris WD12.</title>
        <authorList>
            <person name="Oh J."/>
        </authorList>
    </citation>
    <scope>NUCLEOTIDE SEQUENCE [LARGE SCALE GENOMIC DNA]</scope>
    <source>
        <strain evidence="7 8">WD12</strain>
    </source>
</reference>
<proteinExistence type="inferred from homology"/>
<evidence type="ECO:0000256" key="2">
    <source>
        <dbReference type="ARBA" id="ARBA00022438"/>
    </source>
</evidence>
<dbReference type="PANTHER" id="PTHR38469">
    <property type="entry name" value="PERIPLASMIC PEPTIDASE SUBFAMILY S1B"/>
    <property type="match status" value="1"/>
</dbReference>
<organism evidence="7 8">
    <name type="scientific">Pseudoxanthomonas putridarboris</name>
    <dbReference type="NCBI Taxonomy" id="752605"/>
    <lineage>
        <taxon>Bacteria</taxon>
        <taxon>Pseudomonadati</taxon>
        <taxon>Pseudomonadota</taxon>
        <taxon>Gammaproteobacteria</taxon>
        <taxon>Lysobacterales</taxon>
        <taxon>Lysobacteraceae</taxon>
        <taxon>Pseudoxanthomonas</taxon>
    </lineage>
</organism>
<comment type="caution">
    <text evidence="7">The sequence shown here is derived from an EMBL/GenBank/DDBJ whole genome shotgun (WGS) entry which is preliminary data.</text>
</comment>
<evidence type="ECO:0000256" key="5">
    <source>
        <dbReference type="ARBA" id="ARBA00022801"/>
    </source>
</evidence>
<keyword evidence="5 6" id="KW-0378">Hydrolase</keyword>
<evidence type="ECO:0000256" key="3">
    <source>
        <dbReference type="ARBA" id="ARBA00022670"/>
    </source>
</evidence>
<dbReference type="EC" id="3.4.14.-" evidence="6"/>
<sequence>MTMRRRLPISALALGIAFTLPAHADEGMWMPSQLPGLAKTLREAGFKGDPESLADVTRAPLSAVVRAGGGTGSFVSPDGLILTNHHVAYGVIQYNSKPGNNLIDHGFIAADRAGELPANPDFRVLVTVGYDKVTEAVLEEAAGKTGRDYFDAVDRASKAIVAECEQEAGMRCSVANTHYGTDFYRIKQLELRDIRLVYAPPRAIGNYGDEIDNFMWPRHTGDFTLLRAYVGQDGKPAAYDPDNVPYRAPAHLTLAKDGPKAGDYAMLAGYPGITYRHRTAAEFDEQVNWTLPARVDVFDELIGVVEAAGARDADAKTHYAAQLQSLKNNRKRAAGELEGLRRSDAARVRAEDERDMLATAAAEKERTDIAALAASLAEASAVRERELLLGLFGSQTQLMRAAIMLERLRVESAKPDAERESGYQVRDHALIEGFLKQVQRRYSPGVEKALLTALLARYQQLPDAQRLPVFDAAFGRTPAELEKSLDTLYAGTTLGDEAARLSRFAAAREGRPLAADPLGDLASKLVPAQLALEQQRKTREGEQLRLRPAYMRALFAWRQQQGRALYPDANGTLRVSFGKVDGFSPRDGVRYTPVTTVAGIVEKNTGEAPFDAPKPLLDGIAAGDFAGTEDAALETQTVNFLTNLDTTGGNSGSPVLNARGELIGLNFDSNWESVSASWMFDPRYKRAVHVDMRYMRWLMDKVYPAPHLLKEMRAD</sequence>
<evidence type="ECO:0000256" key="6">
    <source>
        <dbReference type="RuleBase" id="RU366067"/>
    </source>
</evidence>
<feature type="signal peptide" evidence="6">
    <location>
        <begin position="1"/>
        <end position="24"/>
    </location>
</feature>
<dbReference type="InterPro" id="IPR009003">
    <property type="entry name" value="Peptidase_S1_PA"/>
</dbReference>